<gene>
    <name evidence="2" type="ORF">D0Y50_09675</name>
</gene>
<feature type="chain" id="PRO_5017039655" evidence="1">
    <location>
        <begin position="19"/>
        <end position="142"/>
    </location>
</feature>
<dbReference type="OrthoDB" id="9950200at2"/>
<organism evidence="2 3">
    <name type="scientific">Salinimonas sediminis</name>
    <dbReference type="NCBI Taxonomy" id="2303538"/>
    <lineage>
        <taxon>Bacteria</taxon>
        <taxon>Pseudomonadati</taxon>
        <taxon>Pseudomonadota</taxon>
        <taxon>Gammaproteobacteria</taxon>
        <taxon>Alteromonadales</taxon>
        <taxon>Alteromonadaceae</taxon>
        <taxon>Alteromonas/Salinimonas group</taxon>
        <taxon>Salinimonas</taxon>
    </lineage>
</organism>
<evidence type="ECO:0000313" key="3">
    <source>
        <dbReference type="Proteomes" id="UP000262073"/>
    </source>
</evidence>
<dbReference type="RefSeq" id="WP_117316706.1">
    <property type="nucleotide sequence ID" value="NZ_CP031769.1"/>
</dbReference>
<accession>A0A346NM58</accession>
<dbReference type="KEGG" id="salm:D0Y50_09675"/>
<reference evidence="2 3" key="1">
    <citation type="submission" date="2018-08" db="EMBL/GenBank/DDBJ databases">
        <title>Salinimonas sediminis sp. nov., a piezophilic bacterium isolated from a deep-sea sediment sample from the New Britain Trench.</title>
        <authorList>
            <person name="Cao J."/>
        </authorList>
    </citation>
    <scope>NUCLEOTIDE SEQUENCE [LARGE SCALE GENOMIC DNA]</scope>
    <source>
        <strain evidence="2 3">N102</strain>
    </source>
</reference>
<dbReference type="Proteomes" id="UP000262073">
    <property type="component" value="Chromosome"/>
</dbReference>
<keyword evidence="1" id="KW-0732">Signal</keyword>
<sequence length="142" mass="15856">MKTMAAFALALILIVAEANELNVLKYTNQVKNNQEVFFLIGTQEGSYTVRSWQFDIQNAKWDGKGEPSLSVGAAIQQAYKYHNTNAAKFGVKSADLRPAFSKKGTVIWFYLITLTPLPYKPFSDELESVVLLSGELLEPYGK</sequence>
<dbReference type="EMBL" id="CP031769">
    <property type="protein sequence ID" value="AXR06615.1"/>
    <property type="molecule type" value="Genomic_DNA"/>
</dbReference>
<dbReference type="AlphaFoldDB" id="A0A346NM58"/>
<name>A0A346NM58_9ALTE</name>
<evidence type="ECO:0000313" key="2">
    <source>
        <dbReference type="EMBL" id="AXR06615.1"/>
    </source>
</evidence>
<proteinExistence type="predicted"/>
<keyword evidence="3" id="KW-1185">Reference proteome</keyword>
<protein>
    <submittedName>
        <fullName evidence="2">Uncharacterized protein</fullName>
    </submittedName>
</protein>
<evidence type="ECO:0000256" key="1">
    <source>
        <dbReference type="SAM" id="SignalP"/>
    </source>
</evidence>
<feature type="signal peptide" evidence="1">
    <location>
        <begin position="1"/>
        <end position="18"/>
    </location>
</feature>